<dbReference type="Proteomes" id="UP000014760">
    <property type="component" value="Unassembled WGS sequence"/>
</dbReference>
<evidence type="ECO:0000256" key="3">
    <source>
        <dbReference type="SAM" id="SignalP"/>
    </source>
</evidence>
<reference evidence="6 8" key="2">
    <citation type="journal article" date="2013" name="Nature">
        <title>Insights into bilaterian evolution from three spiralian genomes.</title>
        <authorList>
            <person name="Simakov O."/>
            <person name="Marletaz F."/>
            <person name="Cho S.J."/>
            <person name="Edsinger-Gonzales E."/>
            <person name="Havlak P."/>
            <person name="Hellsten U."/>
            <person name="Kuo D.H."/>
            <person name="Larsson T."/>
            <person name="Lv J."/>
            <person name="Arendt D."/>
            <person name="Savage R."/>
            <person name="Osoegawa K."/>
            <person name="de Jong P."/>
            <person name="Grimwood J."/>
            <person name="Chapman J.A."/>
            <person name="Shapiro H."/>
            <person name="Aerts A."/>
            <person name="Otillar R.P."/>
            <person name="Terry A.Y."/>
            <person name="Boore J.L."/>
            <person name="Grigoriev I.V."/>
            <person name="Lindberg D.R."/>
            <person name="Seaver E.C."/>
            <person name="Weisblat D.A."/>
            <person name="Putnam N.H."/>
            <person name="Rokhsar D.S."/>
        </authorList>
    </citation>
    <scope>NUCLEOTIDE SEQUENCE</scope>
    <source>
        <strain evidence="6 8">I ESC-2004</strain>
    </source>
</reference>
<evidence type="ECO:0000259" key="5">
    <source>
        <dbReference type="PROSITE" id="PS50175"/>
    </source>
</evidence>
<dbReference type="Pfam" id="PF00098">
    <property type="entry name" value="zf-CCHC"/>
    <property type="match status" value="1"/>
</dbReference>
<dbReference type="InterPro" id="IPR001995">
    <property type="entry name" value="Peptidase_A2_cat"/>
</dbReference>
<evidence type="ECO:0000259" key="4">
    <source>
        <dbReference type="PROSITE" id="PS50158"/>
    </source>
</evidence>
<keyword evidence="8" id="KW-1185">Reference proteome</keyword>
<protein>
    <recommendedName>
        <fullName evidence="9">CCHC-type domain-containing protein</fullName>
    </recommendedName>
</protein>
<sequence>MPQVPTGLWMWLFQRGWAVLCDSPGGVSLDGPITEEDYRLVLSGLWRFYDESRAVSSDSPSSGVVDGGVKGAGDALRVPNRPPLLTSTPIVQAEPVARNLVGFLEMPSEVPRDPEVDVWSQPQASKTVWKDPKPEPRSPWVDPVEEPEVPWPVPTPLPPPILSESHPFDLHVGAKRGRVDRDQPMVQVHQGQEEHGSHAPEFPVRESWHGAPGLRQPSANVRFTSDAWSSAQAKAEHQTYAHVRPARDAWYSTQDEGECWSYAPVSPSRPAWRNVQGEAEPLFRALEPPLQPAPPPPQGMFGSGRLTDQPRRGGEECQWGRVHPPRNAPQPAPPKMATFAGKVEAGADWASFFMQFEQVALRYGWNPEESCDRLFECLRGRALQFVSDLPAWARTDYHTLVQRLQTRFGYRDPPTTKEKETLEEYAERAQKLATDEFPGVPMEMVDTIAVDAFLKGCRDKNAALAAMNCKPTTLEEATQLVDAVIHNYRVMRGGSNKPKLRVLRFEEDEAVTSVRISVPVEDEAVANLQDELRDTRAQLAEILSIKKAGRSKSPGRECFGCGQLGHFKAECPAEMDNRDMTTPDTGWLPPSLSPGSLSVPCAQVPMPDMPGTDSDLGTSDGPQGVSGELTTVAGLPDTSSGPSGDSGFSDRLAPSAGLLDSPRDSLLNATDVPVMSATTADLSGSVVETIPYPVVSGVEPQTEGVTVSTPLPLREVEFLSGEKSNLLLPVEVQGVGVQAVLDTASQVTVMGEDFFEKLTDPPLSTEMVYLKGMGN</sequence>
<keyword evidence="3" id="KW-0732">Signal</keyword>
<feature type="signal peptide" evidence="3">
    <location>
        <begin position="1"/>
        <end position="18"/>
    </location>
</feature>
<dbReference type="EMBL" id="KB299052">
    <property type="protein sequence ID" value="ELU08475.1"/>
    <property type="molecule type" value="Genomic_DNA"/>
</dbReference>
<accession>R7UQL5</accession>
<reference evidence="7" key="3">
    <citation type="submission" date="2015-06" db="UniProtKB">
        <authorList>
            <consortium name="EnsemblMetazoa"/>
        </authorList>
    </citation>
    <scope>IDENTIFICATION</scope>
</reference>
<reference evidence="8" key="1">
    <citation type="submission" date="2012-12" db="EMBL/GenBank/DDBJ databases">
        <authorList>
            <person name="Hellsten U."/>
            <person name="Grimwood J."/>
            <person name="Chapman J.A."/>
            <person name="Shapiro H."/>
            <person name="Aerts A."/>
            <person name="Otillar R.P."/>
            <person name="Terry A.Y."/>
            <person name="Boore J.L."/>
            <person name="Simakov O."/>
            <person name="Marletaz F."/>
            <person name="Cho S.-J."/>
            <person name="Edsinger-Gonzales E."/>
            <person name="Havlak P."/>
            <person name="Kuo D.-H."/>
            <person name="Larsson T."/>
            <person name="Lv J."/>
            <person name="Arendt D."/>
            <person name="Savage R."/>
            <person name="Osoegawa K."/>
            <person name="de Jong P."/>
            <person name="Lindberg D.R."/>
            <person name="Seaver E.C."/>
            <person name="Weisblat D.A."/>
            <person name="Putnam N.H."/>
            <person name="Grigoriev I.V."/>
            <person name="Rokhsar D.S."/>
        </authorList>
    </citation>
    <scope>NUCLEOTIDE SEQUENCE</scope>
    <source>
        <strain evidence="8">I ESC-2004</strain>
    </source>
</reference>
<gene>
    <name evidence="6" type="ORF">CAPTEDRAFT_208062</name>
</gene>
<evidence type="ECO:0000313" key="6">
    <source>
        <dbReference type="EMBL" id="ELU08475.1"/>
    </source>
</evidence>
<keyword evidence="1" id="KW-0862">Zinc</keyword>
<dbReference type="HOGENOM" id="CLU_361022_0_0_1"/>
<evidence type="ECO:0000256" key="2">
    <source>
        <dbReference type="SAM" id="MobiDB-lite"/>
    </source>
</evidence>
<keyword evidence="1" id="KW-0863">Zinc-finger</keyword>
<dbReference type="SMART" id="SM00343">
    <property type="entry name" value="ZnF_C2HC"/>
    <property type="match status" value="1"/>
</dbReference>
<dbReference type="PROSITE" id="PS50175">
    <property type="entry name" value="ASP_PROT_RETROV"/>
    <property type="match status" value="1"/>
</dbReference>
<dbReference type="GO" id="GO:0008270">
    <property type="term" value="F:zinc ion binding"/>
    <property type="evidence" value="ECO:0007669"/>
    <property type="project" value="UniProtKB-KW"/>
</dbReference>
<dbReference type="PANTHER" id="PTHR19963:SF30">
    <property type="entry name" value="ENDONUCLEASE_EXONUCLEASE_PHOSPHATASE DOMAIN-CONTAINING PROTEIN"/>
    <property type="match status" value="1"/>
</dbReference>
<dbReference type="GO" id="GO:0006508">
    <property type="term" value="P:proteolysis"/>
    <property type="evidence" value="ECO:0007669"/>
    <property type="project" value="InterPro"/>
</dbReference>
<name>R7UQL5_CAPTE</name>
<dbReference type="Gene3D" id="4.10.60.10">
    <property type="entry name" value="Zinc finger, CCHC-type"/>
    <property type="match status" value="1"/>
</dbReference>
<dbReference type="PANTHER" id="PTHR19963">
    <property type="entry name" value="CCHC-TYPE DOMAIN-CONTAINING PROTEIN"/>
    <property type="match status" value="1"/>
</dbReference>
<evidence type="ECO:0000313" key="8">
    <source>
        <dbReference type="Proteomes" id="UP000014760"/>
    </source>
</evidence>
<dbReference type="SUPFAM" id="SSF57756">
    <property type="entry name" value="Retrovirus zinc finger-like domains"/>
    <property type="match status" value="1"/>
</dbReference>
<dbReference type="STRING" id="283909.R7UQL5"/>
<evidence type="ECO:0000313" key="7">
    <source>
        <dbReference type="EnsemblMetazoa" id="CapteP208062"/>
    </source>
</evidence>
<dbReference type="InterPro" id="IPR036875">
    <property type="entry name" value="Znf_CCHC_sf"/>
</dbReference>
<feature type="region of interest" description="Disordered" evidence="2">
    <location>
        <begin position="123"/>
        <end position="145"/>
    </location>
</feature>
<feature type="region of interest" description="Disordered" evidence="2">
    <location>
        <begin position="606"/>
        <end position="661"/>
    </location>
</feature>
<dbReference type="EMBL" id="AMQN01006727">
    <property type="status" value="NOT_ANNOTATED_CDS"/>
    <property type="molecule type" value="Genomic_DNA"/>
</dbReference>
<dbReference type="PROSITE" id="PS50158">
    <property type="entry name" value="ZF_CCHC"/>
    <property type="match status" value="1"/>
</dbReference>
<keyword evidence="1" id="KW-0479">Metal-binding</keyword>
<organism evidence="6">
    <name type="scientific">Capitella teleta</name>
    <name type="common">Polychaete worm</name>
    <dbReference type="NCBI Taxonomy" id="283909"/>
    <lineage>
        <taxon>Eukaryota</taxon>
        <taxon>Metazoa</taxon>
        <taxon>Spiralia</taxon>
        <taxon>Lophotrochozoa</taxon>
        <taxon>Annelida</taxon>
        <taxon>Polychaeta</taxon>
        <taxon>Sedentaria</taxon>
        <taxon>Scolecida</taxon>
        <taxon>Capitellidae</taxon>
        <taxon>Capitella</taxon>
    </lineage>
</organism>
<dbReference type="InterPro" id="IPR001878">
    <property type="entry name" value="Znf_CCHC"/>
</dbReference>
<proteinExistence type="predicted"/>
<feature type="chain" id="PRO_5008788253" description="CCHC-type domain-containing protein" evidence="3">
    <location>
        <begin position="19"/>
        <end position="775"/>
    </location>
</feature>
<feature type="compositionally biased region" description="Low complexity" evidence="2">
    <location>
        <begin position="637"/>
        <end position="650"/>
    </location>
</feature>
<feature type="domain" description="CCHC-type" evidence="4">
    <location>
        <begin position="558"/>
        <end position="572"/>
    </location>
</feature>
<dbReference type="GO" id="GO:0004190">
    <property type="term" value="F:aspartic-type endopeptidase activity"/>
    <property type="evidence" value="ECO:0007669"/>
    <property type="project" value="InterPro"/>
</dbReference>
<dbReference type="OrthoDB" id="6156410at2759"/>
<evidence type="ECO:0008006" key="9">
    <source>
        <dbReference type="Google" id="ProtNLM"/>
    </source>
</evidence>
<dbReference type="EnsemblMetazoa" id="CapteT208062">
    <property type="protein sequence ID" value="CapteP208062"/>
    <property type="gene ID" value="CapteG208062"/>
</dbReference>
<feature type="domain" description="Peptidase A2" evidence="5">
    <location>
        <begin position="737"/>
        <end position="775"/>
    </location>
</feature>
<dbReference type="AlphaFoldDB" id="R7UQL5"/>
<evidence type="ECO:0000256" key="1">
    <source>
        <dbReference type="PROSITE-ProRule" id="PRU00047"/>
    </source>
</evidence>
<dbReference type="GO" id="GO:0003676">
    <property type="term" value="F:nucleic acid binding"/>
    <property type="evidence" value="ECO:0007669"/>
    <property type="project" value="InterPro"/>
</dbReference>